<reference evidence="2 3" key="1">
    <citation type="submission" date="2024-04" db="EMBL/GenBank/DDBJ databases">
        <authorList>
            <person name="Waldvogel A.-M."/>
            <person name="Schoenle A."/>
        </authorList>
    </citation>
    <scope>NUCLEOTIDE SEQUENCE [LARGE SCALE GENOMIC DNA]</scope>
</reference>
<feature type="region of interest" description="Disordered" evidence="1">
    <location>
        <begin position="1"/>
        <end position="52"/>
    </location>
</feature>
<evidence type="ECO:0000313" key="3">
    <source>
        <dbReference type="Proteomes" id="UP001497482"/>
    </source>
</evidence>
<protein>
    <submittedName>
        <fullName evidence="2">Uncharacterized protein</fullName>
    </submittedName>
</protein>
<organism evidence="2 3">
    <name type="scientific">Knipowitschia caucasica</name>
    <name type="common">Caucasian dwarf goby</name>
    <name type="synonym">Pomatoschistus caucasicus</name>
    <dbReference type="NCBI Taxonomy" id="637954"/>
    <lineage>
        <taxon>Eukaryota</taxon>
        <taxon>Metazoa</taxon>
        <taxon>Chordata</taxon>
        <taxon>Craniata</taxon>
        <taxon>Vertebrata</taxon>
        <taxon>Euteleostomi</taxon>
        <taxon>Actinopterygii</taxon>
        <taxon>Neopterygii</taxon>
        <taxon>Teleostei</taxon>
        <taxon>Neoteleostei</taxon>
        <taxon>Acanthomorphata</taxon>
        <taxon>Gobiaria</taxon>
        <taxon>Gobiiformes</taxon>
        <taxon>Gobioidei</taxon>
        <taxon>Gobiidae</taxon>
        <taxon>Gobiinae</taxon>
        <taxon>Knipowitschia</taxon>
    </lineage>
</organism>
<sequence>MQYSAAGLRNRKRTQSVPGKDSGGKTSVCQHVPESGTGAQQPGAHNKRSDAAAWTPHEPLLSTRAPASAQVEFCNLCVFTVASGFYSPGSRAEKELQELTF</sequence>
<dbReference type="EMBL" id="OZ035834">
    <property type="protein sequence ID" value="CAL1575165.1"/>
    <property type="molecule type" value="Genomic_DNA"/>
</dbReference>
<name>A0AAV2JCI2_KNICA</name>
<evidence type="ECO:0000313" key="2">
    <source>
        <dbReference type="EMBL" id="CAL1575165.1"/>
    </source>
</evidence>
<dbReference type="Proteomes" id="UP001497482">
    <property type="component" value="Chromosome 12"/>
</dbReference>
<keyword evidence="3" id="KW-1185">Reference proteome</keyword>
<gene>
    <name evidence="2" type="ORF">KC01_LOCUS6784</name>
</gene>
<evidence type="ECO:0000256" key="1">
    <source>
        <dbReference type="SAM" id="MobiDB-lite"/>
    </source>
</evidence>
<dbReference type="AlphaFoldDB" id="A0AAV2JCI2"/>
<accession>A0AAV2JCI2</accession>
<proteinExistence type="predicted"/>